<keyword evidence="3" id="KW-0949">S-adenosyl-L-methionine</keyword>
<dbReference type="Pfam" id="PF01596">
    <property type="entry name" value="Methyltransf_3"/>
    <property type="match status" value="1"/>
</dbReference>
<dbReference type="Pfam" id="PF12368">
    <property type="entry name" value="Rhodanese_C"/>
    <property type="match status" value="1"/>
</dbReference>
<dbReference type="PANTHER" id="PTHR43846">
    <property type="entry name" value="UPF0176 PROTEIN YCEA"/>
    <property type="match status" value="1"/>
</dbReference>
<sequence length="922" mass="103415">MASFFFNSLKIRCYISLILACILVPQALAFESSMFTSRVRGVFFKNHKSRFSRPFAGFGLQLSKTSNDQGIDENTNEYLVQQRLAVEAAKRQTRKDALEEDKQRNLRLKRLLHTEANAESSDVSETGFAIPKMYQIRVSVDQELRQELKMNGREKRGRVFIEKDTDGCLTLKGLKFEMHAFFRALKKSTYLLSANLPTVLDDGSIFSPGDEKSMVEGVDPYAEFWDIQSDEDVLNTFQKADEFFNTYNSEIEEDDAKRLKRPSILIHVRKDPNAPPPPPPPAYLENMENPKETNTMTMLSFYSFPPGGVKDPEEFALFLRKAWKPFDALGRVYVAKEGINAQMSIPTNVLANFRQCCLAIPELGEYMENDINIDPIPLTMEEFAVSGDMDGKPCPPFRNLHVRVRQQIVADGLDHELDWESAGYDMPPMEWHQKLKEAREAKESGRKNEAPLIFDCRNDYETSVGIFEGAEPLNTENFRESWEVFAEKLKDKPKDTPIMTYCTGGIRCVKVGAYLTQEMGFTNVSRLAGGIIAYDRTLNDQAPEEEPMFKGTNYVFDGRVGREITKDALGDCITCGGKTNLLSNCMNTNCHKRMVQCDKCRDTFLGTCSETCKNRVENKEKSFFERKAPRSAAKCETLDDYALAHSTKPMNLYEEIKKNTAEFMGSGYHMISDTVQGRLLCNLASMSREGRVLEIGAFTGYGTCCFLEGANNAAQAIDYEATGTREKGPFVMSLERDPRAIDLTSSHVSIMASAGLGEEGASKAAAMRSSGLSSVTDSSLSYSYEKAGCEVVKVTDALAFVEGITNGIDNQDVNPFDIVFIDADKTRFLDYVEACLVNDKLLKKGGIMLVDNVLWKGVVLDVNNGTLEDKPDGLDAQEVKKSRRARKLANAVHDFNSAIVNDDRVEVQLLNMRDGISIIRKK</sequence>
<dbReference type="AlphaFoldDB" id="A0AAD3CFS3"/>
<dbReference type="GO" id="GO:0032259">
    <property type="term" value="P:methylation"/>
    <property type="evidence" value="ECO:0007669"/>
    <property type="project" value="UniProtKB-KW"/>
</dbReference>
<dbReference type="GO" id="GO:0008171">
    <property type="term" value="F:O-methyltransferase activity"/>
    <property type="evidence" value="ECO:0007669"/>
    <property type="project" value="InterPro"/>
</dbReference>
<evidence type="ECO:0000313" key="8">
    <source>
        <dbReference type="Proteomes" id="UP001054902"/>
    </source>
</evidence>
<dbReference type="InterPro" id="IPR002935">
    <property type="entry name" value="SAM_O-MeTrfase"/>
</dbReference>
<dbReference type="Proteomes" id="UP001054902">
    <property type="component" value="Unassembled WGS sequence"/>
</dbReference>
<dbReference type="SMART" id="SM00450">
    <property type="entry name" value="RHOD"/>
    <property type="match status" value="1"/>
</dbReference>
<dbReference type="Gene3D" id="3.30.70.100">
    <property type="match status" value="1"/>
</dbReference>
<dbReference type="InterPro" id="IPR036873">
    <property type="entry name" value="Rhodanese-like_dom_sf"/>
</dbReference>
<keyword evidence="2" id="KW-0808">Transferase</keyword>
<dbReference type="Gene3D" id="3.40.50.150">
    <property type="entry name" value="Vaccinia Virus protein VP39"/>
    <property type="match status" value="1"/>
</dbReference>
<keyword evidence="1" id="KW-0489">Methyltransferase</keyword>
<organism evidence="7 8">
    <name type="scientific">Chaetoceros tenuissimus</name>
    <dbReference type="NCBI Taxonomy" id="426638"/>
    <lineage>
        <taxon>Eukaryota</taxon>
        <taxon>Sar</taxon>
        <taxon>Stramenopiles</taxon>
        <taxon>Ochrophyta</taxon>
        <taxon>Bacillariophyta</taxon>
        <taxon>Coscinodiscophyceae</taxon>
        <taxon>Chaetocerotophycidae</taxon>
        <taxon>Chaetocerotales</taxon>
        <taxon>Chaetocerotaceae</taxon>
        <taxon>Chaetoceros</taxon>
    </lineage>
</organism>
<feature type="signal peptide" evidence="5">
    <location>
        <begin position="1"/>
        <end position="29"/>
    </location>
</feature>
<evidence type="ECO:0000313" key="7">
    <source>
        <dbReference type="EMBL" id="GFH45038.1"/>
    </source>
</evidence>
<keyword evidence="8" id="KW-1185">Reference proteome</keyword>
<gene>
    <name evidence="7" type="ORF">CTEN210_01512</name>
</gene>
<feature type="domain" description="Rhodanese" evidence="6">
    <location>
        <begin position="447"/>
        <end position="540"/>
    </location>
</feature>
<feature type="chain" id="PRO_5042144826" description="Rhodanese domain-containing protein" evidence="5">
    <location>
        <begin position="30"/>
        <end position="922"/>
    </location>
</feature>
<name>A0AAD3CFS3_9STRA</name>
<dbReference type="Pfam" id="PF00581">
    <property type="entry name" value="Rhodanese"/>
    <property type="match status" value="1"/>
</dbReference>
<protein>
    <recommendedName>
        <fullName evidence="6">Rhodanese domain-containing protein</fullName>
    </recommendedName>
</protein>
<proteinExistence type="inferred from homology"/>
<dbReference type="Pfam" id="PF17773">
    <property type="entry name" value="UPF0176_N"/>
    <property type="match status" value="1"/>
</dbReference>
<evidence type="ECO:0000256" key="1">
    <source>
        <dbReference type="ARBA" id="ARBA00022603"/>
    </source>
</evidence>
<dbReference type="InterPro" id="IPR029063">
    <property type="entry name" value="SAM-dependent_MTases_sf"/>
</dbReference>
<dbReference type="Gene3D" id="3.40.250.10">
    <property type="entry name" value="Rhodanese-like domain"/>
    <property type="match status" value="1"/>
</dbReference>
<dbReference type="SUPFAM" id="SSF52821">
    <property type="entry name" value="Rhodanese/Cell cycle control phosphatase"/>
    <property type="match status" value="1"/>
</dbReference>
<dbReference type="InterPro" id="IPR040503">
    <property type="entry name" value="TRHO_N"/>
</dbReference>
<evidence type="ECO:0000256" key="2">
    <source>
        <dbReference type="ARBA" id="ARBA00022679"/>
    </source>
</evidence>
<dbReference type="InterPro" id="IPR022111">
    <property type="entry name" value="Rhodanese_C"/>
</dbReference>
<evidence type="ECO:0000259" key="6">
    <source>
        <dbReference type="PROSITE" id="PS50206"/>
    </source>
</evidence>
<evidence type="ECO:0000256" key="3">
    <source>
        <dbReference type="ARBA" id="ARBA00022691"/>
    </source>
</evidence>
<comment type="similarity">
    <text evidence="4">Belongs to the class I-like SAM-binding methyltransferase superfamily. Cation-dependent O-methyltransferase family.</text>
</comment>
<accession>A0AAD3CFS3</accession>
<dbReference type="SUPFAM" id="SSF53335">
    <property type="entry name" value="S-adenosyl-L-methionine-dependent methyltransferases"/>
    <property type="match status" value="1"/>
</dbReference>
<dbReference type="PANTHER" id="PTHR43846:SF1">
    <property type="entry name" value="TRNA URIDINE(34) HYDROXYLASE"/>
    <property type="match status" value="1"/>
</dbReference>
<evidence type="ECO:0000256" key="5">
    <source>
        <dbReference type="SAM" id="SignalP"/>
    </source>
</evidence>
<evidence type="ECO:0000256" key="4">
    <source>
        <dbReference type="ARBA" id="ARBA00023453"/>
    </source>
</evidence>
<keyword evidence="5" id="KW-0732">Signal</keyword>
<comment type="caution">
    <text evidence="7">The sequence shown here is derived from an EMBL/GenBank/DDBJ whole genome shotgun (WGS) entry which is preliminary data.</text>
</comment>
<dbReference type="InterPro" id="IPR001763">
    <property type="entry name" value="Rhodanese-like_dom"/>
</dbReference>
<dbReference type="PROSITE" id="PS50206">
    <property type="entry name" value="RHODANESE_3"/>
    <property type="match status" value="1"/>
</dbReference>
<reference evidence="7 8" key="1">
    <citation type="journal article" date="2021" name="Sci. Rep.">
        <title>The genome of the diatom Chaetoceros tenuissimus carries an ancient integrated fragment of an extant virus.</title>
        <authorList>
            <person name="Hongo Y."/>
            <person name="Kimura K."/>
            <person name="Takaki Y."/>
            <person name="Yoshida Y."/>
            <person name="Baba S."/>
            <person name="Kobayashi G."/>
            <person name="Nagasaki K."/>
            <person name="Hano T."/>
            <person name="Tomaru Y."/>
        </authorList>
    </citation>
    <scope>NUCLEOTIDE SEQUENCE [LARGE SCALE GENOMIC DNA]</scope>
    <source>
        <strain evidence="7 8">NIES-3715</strain>
    </source>
</reference>
<dbReference type="PROSITE" id="PS51682">
    <property type="entry name" value="SAM_OMT_I"/>
    <property type="match status" value="1"/>
</dbReference>
<dbReference type="EMBL" id="BLLK01000020">
    <property type="protein sequence ID" value="GFH45038.1"/>
    <property type="molecule type" value="Genomic_DNA"/>
</dbReference>